<dbReference type="GO" id="GO:0005524">
    <property type="term" value="F:ATP binding"/>
    <property type="evidence" value="ECO:0007669"/>
    <property type="project" value="InterPro"/>
</dbReference>
<dbReference type="GO" id="GO:0000731">
    <property type="term" value="P:DNA synthesis involved in DNA repair"/>
    <property type="evidence" value="ECO:0007669"/>
    <property type="project" value="TreeGrafter"/>
</dbReference>
<feature type="domain" description="ATPase AAA-type core" evidence="1">
    <location>
        <begin position="26"/>
        <end position="336"/>
    </location>
</feature>
<evidence type="ECO:0000313" key="3">
    <source>
        <dbReference type="Proteomes" id="UP000494245"/>
    </source>
</evidence>
<reference evidence="2 3" key="2">
    <citation type="submission" date="2020-05" db="EMBL/GenBank/DDBJ databases">
        <title>Draft genome sequence of Desulfovibrio sp. strainFSS-1.</title>
        <authorList>
            <person name="Shimoshige H."/>
            <person name="Kobayashi H."/>
            <person name="Maekawa T."/>
        </authorList>
    </citation>
    <scope>NUCLEOTIDE SEQUENCE [LARGE SCALE GENOMIC DNA]</scope>
    <source>
        <strain evidence="2 3">SIID29052-01</strain>
    </source>
</reference>
<dbReference type="AlphaFoldDB" id="A0A6V8LTC0"/>
<dbReference type="EMBL" id="BLTE01000004">
    <property type="protein sequence ID" value="GFK93329.1"/>
    <property type="molecule type" value="Genomic_DNA"/>
</dbReference>
<dbReference type="PIRSF" id="PIRSF029347">
    <property type="entry name" value="RecF"/>
    <property type="match status" value="1"/>
</dbReference>
<reference evidence="2 3" key="1">
    <citation type="submission" date="2020-04" db="EMBL/GenBank/DDBJ databases">
        <authorList>
            <consortium name="Desulfovibrio sp. FSS-1 genome sequencing consortium"/>
            <person name="Shimoshige H."/>
            <person name="Kobayashi H."/>
            <person name="Maekawa T."/>
        </authorList>
    </citation>
    <scope>NUCLEOTIDE SEQUENCE [LARGE SCALE GENOMIC DNA]</scope>
    <source>
        <strain evidence="2 3">SIID29052-01</strain>
    </source>
</reference>
<dbReference type="SUPFAM" id="SSF52540">
    <property type="entry name" value="P-loop containing nucleoside triphosphate hydrolases"/>
    <property type="match status" value="1"/>
</dbReference>
<dbReference type="GO" id="GO:0016887">
    <property type="term" value="F:ATP hydrolysis activity"/>
    <property type="evidence" value="ECO:0007669"/>
    <property type="project" value="InterPro"/>
</dbReference>
<dbReference type="GO" id="GO:0006302">
    <property type="term" value="P:double-strand break repair"/>
    <property type="evidence" value="ECO:0007669"/>
    <property type="project" value="TreeGrafter"/>
</dbReference>
<protein>
    <recommendedName>
        <fullName evidence="1">ATPase AAA-type core domain-containing protein</fullName>
    </recommendedName>
</protein>
<name>A0A6V8LTC0_9BACT</name>
<accession>A0A6V8LTC0</accession>
<gene>
    <name evidence="2" type="ORF">NNJEOMEG_01161</name>
</gene>
<proteinExistence type="predicted"/>
<organism evidence="2 3">
    <name type="scientific">Fundidesulfovibrio magnetotacticus</name>
    <dbReference type="NCBI Taxonomy" id="2730080"/>
    <lineage>
        <taxon>Bacteria</taxon>
        <taxon>Pseudomonadati</taxon>
        <taxon>Thermodesulfobacteriota</taxon>
        <taxon>Desulfovibrionia</taxon>
        <taxon>Desulfovibrionales</taxon>
        <taxon>Desulfovibrionaceae</taxon>
        <taxon>Fundidesulfovibrio</taxon>
    </lineage>
</organism>
<dbReference type="InterPro" id="IPR014555">
    <property type="entry name" value="RecF-like"/>
</dbReference>
<dbReference type="RefSeq" id="WP_173082255.1">
    <property type="nucleotide sequence ID" value="NZ_BLTE01000004.1"/>
</dbReference>
<dbReference type="Pfam" id="PF13304">
    <property type="entry name" value="AAA_21"/>
    <property type="match status" value="1"/>
</dbReference>
<dbReference type="InterPro" id="IPR027417">
    <property type="entry name" value="P-loop_NTPase"/>
</dbReference>
<dbReference type="Proteomes" id="UP000494245">
    <property type="component" value="Unassembled WGS sequence"/>
</dbReference>
<keyword evidence="3" id="KW-1185">Reference proteome</keyword>
<sequence length="388" mass="43085">MRLAALRIIDFKAFRDAVLDVSPLEVLVGANGSGKSSVFELLRFVRDSLERDIPPEILPGFRGQFLYHPRSDDSRFGWQLFFQSDSTAVHSYEASVFAVPGRGAILSERVLKHPDGRQSPAVLTLIERTPDKVVFADSFPLYGVHNGKAPPNARRLTLSHVYDKGSRPLIDIRENIASWRFYASSRIDMARIKNPALVEQNASCEEDCGNLSAVLHHFMTEHPRVFDELLFRLGQVVPGFSGLTVWAYGSPGNVMAFWDEQGVPGRLSLGDLSEGTLRFLCWAAVLLHPAPPALVCLDEPDVGLHPRALPLLAALIKQASARMQIFVATHNSYFLSQFDLDSVTVLTKQDGQAAFRKPGESKTLLGLLEEFGPEELDNLHRSDELEVL</sequence>
<dbReference type="CDD" id="cd00267">
    <property type="entry name" value="ABC_ATPase"/>
    <property type="match status" value="1"/>
</dbReference>
<evidence type="ECO:0000259" key="1">
    <source>
        <dbReference type="Pfam" id="PF13304"/>
    </source>
</evidence>
<dbReference type="Gene3D" id="3.40.50.300">
    <property type="entry name" value="P-loop containing nucleotide triphosphate hydrolases"/>
    <property type="match status" value="2"/>
</dbReference>
<dbReference type="PANTHER" id="PTHR32182:SF22">
    <property type="entry name" value="ATP-DEPENDENT ENDONUCLEASE, OLD FAMILY-RELATED"/>
    <property type="match status" value="1"/>
</dbReference>
<comment type="caution">
    <text evidence="2">The sequence shown here is derived from an EMBL/GenBank/DDBJ whole genome shotgun (WGS) entry which is preliminary data.</text>
</comment>
<evidence type="ECO:0000313" key="2">
    <source>
        <dbReference type="EMBL" id="GFK93329.1"/>
    </source>
</evidence>
<dbReference type="InterPro" id="IPR003959">
    <property type="entry name" value="ATPase_AAA_core"/>
</dbReference>
<dbReference type="PANTHER" id="PTHR32182">
    <property type="entry name" value="DNA REPLICATION AND REPAIR PROTEIN RECF"/>
    <property type="match status" value="1"/>
</dbReference>